<reference evidence="2" key="1">
    <citation type="submission" date="2014-09" db="EMBL/GenBank/DDBJ databases">
        <authorList>
            <person name="Mudge J."/>
            <person name="Ramaraj T."/>
            <person name="Lindquist I.E."/>
            <person name="Bharti A.K."/>
            <person name="Sundararajan A."/>
            <person name="Cameron C.T."/>
            <person name="Woodward J.E."/>
            <person name="May G.D."/>
            <person name="Brubaker C."/>
            <person name="Broadhvest J."/>
            <person name="Wilkins T.A."/>
        </authorList>
    </citation>
    <scope>NUCLEOTIDE SEQUENCE</scope>
    <source>
        <strain evidence="2">cv. AKA8401</strain>
    </source>
</reference>
<protein>
    <submittedName>
        <fullName evidence="1">Ribonuclease 3</fullName>
    </submittedName>
</protein>
<dbReference type="AlphaFoldDB" id="A0A0B0P211"/>
<evidence type="ECO:0000313" key="1">
    <source>
        <dbReference type="EMBL" id="KHG18927.1"/>
    </source>
</evidence>
<proteinExistence type="predicted"/>
<accession>A0A0B0P211</accession>
<keyword evidence="2" id="KW-1185">Reference proteome</keyword>
<organism evidence="1 2">
    <name type="scientific">Gossypium arboreum</name>
    <name type="common">Tree cotton</name>
    <name type="synonym">Gossypium nanking</name>
    <dbReference type="NCBI Taxonomy" id="29729"/>
    <lineage>
        <taxon>Eukaryota</taxon>
        <taxon>Viridiplantae</taxon>
        <taxon>Streptophyta</taxon>
        <taxon>Embryophyta</taxon>
        <taxon>Tracheophyta</taxon>
        <taxon>Spermatophyta</taxon>
        <taxon>Magnoliopsida</taxon>
        <taxon>eudicotyledons</taxon>
        <taxon>Gunneridae</taxon>
        <taxon>Pentapetalae</taxon>
        <taxon>rosids</taxon>
        <taxon>malvids</taxon>
        <taxon>Malvales</taxon>
        <taxon>Malvaceae</taxon>
        <taxon>Malvoideae</taxon>
        <taxon>Gossypium</taxon>
    </lineage>
</organism>
<dbReference type="Proteomes" id="UP000032142">
    <property type="component" value="Unassembled WGS sequence"/>
</dbReference>
<gene>
    <name evidence="1" type="ORF">F383_09483</name>
</gene>
<dbReference type="EMBL" id="KN411745">
    <property type="protein sequence ID" value="KHG18927.1"/>
    <property type="molecule type" value="Genomic_DNA"/>
</dbReference>
<sequence>MVSFNHGLTHLISGCHGIFQPWSYTSHIRLPWYLSTMVLHISYQVAMVSFNHGLTHLISGCHGIFQPWSYTSHIRLPWYLSTMVLHISYQVAMVSFNHGLTHLISGCHGCHGIFQLWSYTLDFREHTPVNLILTVGLPVQAKSPGQNQVVHKEPYQEAQEELIRKLWIAIYRKVQASTIGKLTKSLLGSSRRAIYRDALKSYRVSTTHADHNLSGRSEEL</sequence>
<evidence type="ECO:0000313" key="2">
    <source>
        <dbReference type="Proteomes" id="UP000032142"/>
    </source>
</evidence>
<name>A0A0B0P211_GOSAR</name>